<evidence type="ECO:0000256" key="8">
    <source>
        <dbReference type="ARBA" id="ARBA00022857"/>
    </source>
</evidence>
<feature type="binding site" evidence="11">
    <location>
        <position position="39"/>
    </location>
    <ligand>
        <name>NADP(+)</name>
        <dbReference type="ChEBI" id="CHEBI:58349"/>
    </ligand>
</feature>
<keyword evidence="7 11" id="KW-0274">FAD</keyword>
<evidence type="ECO:0000256" key="5">
    <source>
        <dbReference type="ARBA" id="ARBA00022630"/>
    </source>
</evidence>
<feature type="binding site" evidence="11">
    <location>
        <begin position="250"/>
        <end position="251"/>
    </location>
    <ligand>
        <name>FMN</name>
        <dbReference type="ChEBI" id="CHEBI:58210"/>
    </ligand>
</feature>
<evidence type="ECO:0000256" key="6">
    <source>
        <dbReference type="ARBA" id="ARBA00022643"/>
    </source>
</evidence>
<dbReference type="InterPro" id="IPR035904">
    <property type="entry name" value="Chorismate_synth_AroC_sf"/>
</dbReference>
<comment type="function">
    <text evidence="11">Catalyzes the anti-1,4-elimination of the C-3 phosphate and the C-6 proR hydrogen from 5-enolpyruvylshikimate-3-phosphate (EPSP) to yield chorismate, which is the branch point compound that serves as the starting substrate for the three terminal pathways of aromatic amino acid biosynthesis. This reaction introduces a second double bond into the aromatic ring system.</text>
</comment>
<comment type="caution">
    <text evidence="13">The sequence shown here is derived from an EMBL/GenBank/DDBJ whole genome shotgun (WGS) entry which is preliminary data.</text>
</comment>
<dbReference type="GO" id="GO:0010181">
    <property type="term" value="F:FMN binding"/>
    <property type="evidence" value="ECO:0007669"/>
    <property type="project" value="TreeGrafter"/>
</dbReference>
<dbReference type="PROSITE" id="PS00787">
    <property type="entry name" value="CHORISMATE_SYNTHASE_1"/>
    <property type="match status" value="1"/>
</dbReference>
<comment type="pathway">
    <text evidence="1 11 12">Metabolic intermediate biosynthesis; chorismate biosynthesis; chorismate from D-erythrose 4-phosphate and phosphoenolpyruvate: step 7/7.</text>
</comment>
<dbReference type="PIRSF" id="PIRSF001456">
    <property type="entry name" value="Chorismate_synth"/>
    <property type="match status" value="1"/>
</dbReference>
<dbReference type="Gene3D" id="3.60.150.10">
    <property type="entry name" value="Chorismate synthase AroC"/>
    <property type="match status" value="1"/>
</dbReference>
<dbReference type="FunFam" id="3.60.150.10:FF:000002">
    <property type="entry name" value="Chorismate synthase"/>
    <property type="match status" value="1"/>
</dbReference>
<keyword evidence="5 11" id="KW-0285">Flavoprotein</keyword>
<evidence type="ECO:0000313" key="14">
    <source>
        <dbReference type="Proteomes" id="UP000293142"/>
    </source>
</evidence>
<dbReference type="PROSITE" id="PS00789">
    <property type="entry name" value="CHORISMATE_SYNTHASE_3"/>
    <property type="match status" value="1"/>
</dbReference>
<name>A0A4V2J4L6_9BACL</name>
<comment type="similarity">
    <text evidence="2 11 12">Belongs to the chorismate synthase family.</text>
</comment>
<dbReference type="OrthoDB" id="9771806at2"/>
<dbReference type="GO" id="GO:0009073">
    <property type="term" value="P:aromatic amino acid family biosynthetic process"/>
    <property type="evidence" value="ECO:0007669"/>
    <property type="project" value="UniProtKB-KW"/>
</dbReference>
<dbReference type="Pfam" id="PF01264">
    <property type="entry name" value="Chorismate_synt"/>
    <property type="match status" value="1"/>
</dbReference>
<evidence type="ECO:0000256" key="3">
    <source>
        <dbReference type="ARBA" id="ARBA00013036"/>
    </source>
</evidence>
<dbReference type="Proteomes" id="UP000293142">
    <property type="component" value="Unassembled WGS sequence"/>
</dbReference>
<proteinExistence type="inferred from homology"/>
<reference evidence="13 14" key="1">
    <citation type="submission" date="2019-02" db="EMBL/GenBank/DDBJ databases">
        <title>Paenibacillus sp. nov., isolated from surface-sterilized tissue of Thalictrum simplex L.</title>
        <authorList>
            <person name="Tuo L."/>
        </authorList>
    </citation>
    <scope>NUCLEOTIDE SEQUENCE [LARGE SCALE GENOMIC DNA]</scope>
    <source>
        <strain evidence="13 14">N2SHLJ1</strain>
    </source>
</reference>
<dbReference type="HAMAP" id="MF_00300">
    <property type="entry name" value="Chorismate_synth"/>
    <property type="match status" value="1"/>
</dbReference>
<dbReference type="GO" id="GO:0004107">
    <property type="term" value="F:chorismate synthase activity"/>
    <property type="evidence" value="ECO:0007669"/>
    <property type="project" value="UniProtKB-UniRule"/>
</dbReference>
<sequence>MRMLTAGESHGPQLTAIIEGMPSNVLLTAEDIDAELIRRQSGYGRGRRMQIETDRVRLAAGVRHGRTTGAPIALVVENKDWTHWQGVMGAEPVNAEEAAKRTVTRPRPGHADLNGGLKYNQSDLRNILERSSARETAIRVACGAVAKRLLAHFGIRLASQVLRIGEITAVRSELPAEQLMQVTERSPLRVADPNSEEYMMRHIDEIKASGDSVGGLIEVAVDGCPAGLGSHVQWDRKLDARIAHAVMSIQAFKGVEFGIGFEAASRRGSQVHDEIVYSADNGFRRASNRAGGFEGGMTTGEPIVARAVMKPIPTLYKPLHSVDIATKERFTAQIERSDSCAVPAAAVVMESVVAWEVACAFLDKFGGDSLEEISRNYAGYTEQIRRY</sequence>
<dbReference type="PANTHER" id="PTHR21085:SF0">
    <property type="entry name" value="CHORISMATE SYNTHASE"/>
    <property type="match status" value="1"/>
</dbReference>
<dbReference type="GO" id="GO:0008652">
    <property type="term" value="P:amino acid biosynthetic process"/>
    <property type="evidence" value="ECO:0007669"/>
    <property type="project" value="UniProtKB-KW"/>
</dbReference>
<dbReference type="AlphaFoldDB" id="A0A4V2J4L6"/>
<comment type="subunit">
    <text evidence="11">Homotetramer.</text>
</comment>
<gene>
    <name evidence="11" type="primary">aroC</name>
    <name evidence="13" type="ORF">EYB31_07535</name>
</gene>
<evidence type="ECO:0000256" key="1">
    <source>
        <dbReference type="ARBA" id="ARBA00005044"/>
    </source>
</evidence>
<keyword evidence="10 11" id="KW-0456">Lyase</keyword>
<evidence type="ECO:0000313" key="13">
    <source>
        <dbReference type="EMBL" id="TBL80261.1"/>
    </source>
</evidence>
<dbReference type="PANTHER" id="PTHR21085">
    <property type="entry name" value="CHORISMATE SYNTHASE"/>
    <property type="match status" value="1"/>
</dbReference>
<dbReference type="RefSeq" id="WP_131012675.1">
    <property type="nucleotide sequence ID" value="NZ_SIRE01000005.1"/>
</dbReference>
<comment type="catalytic activity">
    <reaction evidence="11 12">
        <text>5-O-(1-carboxyvinyl)-3-phosphoshikimate = chorismate + phosphate</text>
        <dbReference type="Rhea" id="RHEA:21020"/>
        <dbReference type="ChEBI" id="CHEBI:29748"/>
        <dbReference type="ChEBI" id="CHEBI:43474"/>
        <dbReference type="ChEBI" id="CHEBI:57701"/>
        <dbReference type="EC" id="4.2.3.5"/>
    </reaction>
</comment>
<feature type="binding site" evidence="11">
    <location>
        <begin position="310"/>
        <end position="314"/>
    </location>
    <ligand>
        <name>FMN</name>
        <dbReference type="ChEBI" id="CHEBI:58210"/>
    </ligand>
</feature>
<feature type="binding site" evidence="11">
    <location>
        <position position="336"/>
    </location>
    <ligand>
        <name>FMN</name>
        <dbReference type="ChEBI" id="CHEBI:58210"/>
    </ligand>
</feature>
<dbReference type="InterPro" id="IPR020541">
    <property type="entry name" value="Chorismate_synthase_CS"/>
</dbReference>
<evidence type="ECO:0000256" key="7">
    <source>
        <dbReference type="ARBA" id="ARBA00022827"/>
    </source>
</evidence>
<dbReference type="NCBIfam" id="TIGR00033">
    <property type="entry name" value="aroC"/>
    <property type="match status" value="1"/>
</dbReference>
<dbReference type="GO" id="GO:0005829">
    <property type="term" value="C:cytosol"/>
    <property type="evidence" value="ECO:0007669"/>
    <property type="project" value="TreeGrafter"/>
</dbReference>
<feature type="binding site" evidence="11">
    <location>
        <begin position="130"/>
        <end position="132"/>
    </location>
    <ligand>
        <name>FMN</name>
        <dbReference type="ChEBI" id="CHEBI:58210"/>
    </ligand>
</feature>
<protein>
    <recommendedName>
        <fullName evidence="3 11">Chorismate synthase</fullName>
        <shortName evidence="11">CS</shortName>
        <ecNumber evidence="3 11">4.2.3.5</ecNumber>
    </recommendedName>
    <alternativeName>
        <fullName evidence="11">5-enolpyruvylshikimate-3-phosphate phospholyase</fullName>
    </alternativeName>
</protein>
<organism evidence="13 14">
    <name type="scientific">Paenibacillus thalictri</name>
    <dbReference type="NCBI Taxonomy" id="2527873"/>
    <lineage>
        <taxon>Bacteria</taxon>
        <taxon>Bacillati</taxon>
        <taxon>Bacillota</taxon>
        <taxon>Bacilli</taxon>
        <taxon>Bacillales</taxon>
        <taxon>Paenibacillaceae</taxon>
        <taxon>Paenibacillus</taxon>
    </lineage>
</organism>
<dbReference type="SUPFAM" id="SSF103263">
    <property type="entry name" value="Chorismate synthase, AroC"/>
    <property type="match status" value="1"/>
</dbReference>
<dbReference type="EC" id="4.2.3.5" evidence="3 11"/>
<keyword evidence="4 11" id="KW-0028">Amino-acid biosynthesis</keyword>
<keyword evidence="14" id="KW-1185">Reference proteome</keyword>
<evidence type="ECO:0000256" key="2">
    <source>
        <dbReference type="ARBA" id="ARBA00008014"/>
    </source>
</evidence>
<dbReference type="GO" id="GO:0009423">
    <property type="term" value="P:chorismate biosynthetic process"/>
    <property type="evidence" value="ECO:0007669"/>
    <property type="project" value="UniProtKB-UniRule"/>
</dbReference>
<dbReference type="EMBL" id="SIRE01000005">
    <property type="protein sequence ID" value="TBL80261.1"/>
    <property type="molecule type" value="Genomic_DNA"/>
</dbReference>
<evidence type="ECO:0000256" key="10">
    <source>
        <dbReference type="ARBA" id="ARBA00023239"/>
    </source>
</evidence>
<accession>A0A4V2J4L6</accession>
<evidence type="ECO:0000256" key="12">
    <source>
        <dbReference type="RuleBase" id="RU000605"/>
    </source>
</evidence>
<evidence type="ECO:0000256" key="4">
    <source>
        <dbReference type="ARBA" id="ARBA00022605"/>
    </source>
</evidence>
<evidence type="ECO:0000256" key="11">
    <source>
        <dbReference type="HAMAP-Rule" id="MF_00300"/>
    </source>
</evidence>
<comment type="cofactor">
    <cofactor evidence="11 12">
        <name>FMNH2</name>
        <dbReference type="ChEBI" id="CHEBI:57618"/>
    </cofactor>
    <text evidence="11 12">Reduced FMN (FMNH(2)).</text>
</comment>
<dbReference type="UniPathway" id="UPA00053">
    <property type="reaction ID" value="UER00090"/>
</dbReference>
<keyword evidence="9 11" id="KW-0057">Aromatic amino acid biosynthesis</keyword>
<dbReference type="NCBIfam" id="NF003793">
    <property type="entry name" value="PRK05382.1"/>
    <property type="match status" value="1"/>
</dbReference>
<keyword evidence="6 11" id="KW-0288">FMN</keyword>
<feature type="binding site" evidence="11">
    <location>
        <position position="45"/>
    </location>
    <ligand>
        <name>NADP(+)</name>
        <dbReference type="ChEBI" id="CHEBI:58349"/>
    </ligand>
</feature>
<dbReference type="PROSITE" id="PS00788">
    <property type="entry name" value="CHORISMATE_SYNTHASE_2"/>
    <property type="match status" value="1"/>
</dbReference>
<feature type="binding site" evidence="11">
    <location>
        <position position="295"/>
    </location>
    <ligand>
        <name>FMN</name>
        <dbReference type="ChEBI" id="CHEBI:58210"/>
    </ligand>
</feature>
<dbReference type="CDD" id="cd07304">
    <property type="entry name" value="Chorismate_synthase"/>
    <property type="match status" value="1"/>
</dbReference>
<evidence type="ECO:0000256" key="9">
    <source>
        <dbReference type="ARBA" id="ARBA00023141"/>
    </source>
</evidence>
<dbReference type="InterPro" id="IPR000453">
    <property type="entry name" value="Chorismate_synth"/>
</dbReference>
<keyword evidence="8 11" id="KW-0521">NADP</keyword>